<comment type="caution">
    <text evidence="5">The sequence shown here is derived from an EMBL/GenBank/DDBJ whole genome shotgun (WGS) entry which is preliminary data.</text>
</comment>
<dbReference type="Gene3D" id="1.10.10.60">
    <property type="entry name" value="Homeodomain-like"/>
    <property type="match status" value="1"/>
</dbReference>
<dbReference type="GO" id="GO:0003700">
    <property type="term" value="F:DNA-binding transcription factor activity"/>
    <property type="evidence" value="ECO:0007669"/>
    <property type="project" value="InterPro"/>
</dbReference>
<dbReference type="SMART" id="SM00342">
    <property type="entry name" value="HTH_ARAC"/>
    <property type="match status" value="1"/>
</dbReference>
<evidence type="ECO:0000256" key="2">
    <source>
        <dbReference type="ARBA" id="ARBA00023125"/>
    </source>
</evidence>
<proteinExistence type="predicted"/>
<accession>A0A848GB57</accession>
<dbReference type="InterPro" id="IPR018062">
    <property type="entry name" value="HTH_AraC-typ_CS"/>
</dbReference>
<dbReference type="AlphaFoldDB" id="A0A848GB57"/>
<evidence type="ECO:0000256" key="1">
    <source>
        <dbReference type="ARBA" id="ARBA00023015"/>
    </source>
</evidence>
<name>A0A848GB57_9RHOO</name>
<keyword evidence="1" id="KW-0805">Transcription regulation</keyword>
<dbReference type="PANTHER" id="PTHR46796:SF12">
    <property type="entry name" value="HTH-TYPE DNA-BINDING TRANSCRIPTIONAL ACTIVATOR EUTR"/>
    <property type="match status" value="1"/>
</dbReference>
<dbReference type="Proteomes" id="UP000580043">
    <property type="component" value="Unassembled WGS sequence"/>
</dbReference>
<dbReference type="SUPFAM" id="SSF46689">
    <property type="entry name" value="Homeodomain-like"/>
    <property type="match status" value="2"/>
</dbReference>
<dbReference type="InterPro" id="IPR009057">
    <property type="entry name" value="Homeodomain-like_sf"/>
</dbReference>
<dbReference type="GO" id="GO:0043565">
    <property type="term" value="F:sequence-specific DNA binding"/>
    <property type="evidence" value="ECO:0007669"/>
    <property type="project" value="InterPro"/>
</dbReference>
<feature type="domain" description="HTH araC/xylS-type" evidence="4">
    <location>
        <begin position="227"/>
        <end position="327"/>
    </location>
</feature>
<keyword evidence="6" id="KW-1185">Reference proteome</keyword>
<evidence type="ECO:0000313" key="5">
    <source>
        <dbReference type="EMBL" id="NML28544.1"/>
    </source>
</evidence>
<dbReference type="InterPro" id="IPR018060">
    <property type="entry name" value="HTH_AraC"/>
</dbReference>
<keyword evidence="2" id="KW-0238">DNA-binding</keyword>
<protein>
    <submittedName>
        <fullName evidence="5">Helix-turn-helix domain-containing protein</fullName>
    </submittedName>
</protein>
<dbReference type="PANTHER" id="PTHR46796">
    <property type="entry name" value="HTH-TYPE TRANSCRIPTIONAL ACTIVATOR RHAS-RELATED"/>
    <property type="match status" value="1"/>
</dbReference>
<evidence type="ECO:0000259" key="4">
    <source>
        <dbReference type="PROSITE" id="PS01124"/>
    </source>
</evidence>
<dbReference type="EMBL" id="JABBGA010000029">
    <property type="protein sequence ID" value="NML28544.1"/>
    <property type="molecule type" value="Genomic_DNA"/>
</dbReference>
<dbReference type="PROSITE" id="PS00041">
    <property type="entry name" value="HTH_ARAC_FAMILY_1"/>
    <property type="match status" value="1"/>
</dbReference>
<organism evidence="5 6">
    <name type="scientific">Zoogloea dura</name>
    <dbReference type="NCBI Taxonomy" id="2728840"/>
    <lineage>
        <taxon>Bacteria</taxon>
        <taxon>Pseudomonadati</taxon>
        <taxon>Pseudomonadota</taxon>
        <taxon>Betaproteobacteria</taxon>
        <taxon>Rhodocyclales</taxon>
        <taxon>Zoogloeaceae</taxon>
        <taxon>Zoogloea</taxon>
    </lineage>
</organism>
<gene>
    <name evidence="5" type="ORF">HHL15_22540</name>
</gene>
<dbReference type="InterPro" id="IPR050204">
    <property type="entry name" value="AraC_XylS_family_regulators"/>
</dbReference>
<dbReference type="Pfam" id="PF12833">
    <property type="entry name" value="HTH_18"/>
    <property type="match status" value="1"/>
</dbReference>
<evidence type="ECO:0000313" key="6">
    <source>
        <dbReference type="Proteomes" id="UP000580043"/>
    </source>
</evidence>
<reference evidence="5 6" key="1">
    <citation type="submission" date="2020-04" db="EMBL/GenBank/DDBJ databases">
        <title>Zoogloea sp. G-4-1-14 isolated from soil.</title>
        <authorList>
            <person name="Dahal R.H."/>
        </authorList>
    </citation>
    <scope>NUCLEOTIDE SEQUENCE [LARGE SCALE GENOMIC DNA]</scope>
    <source>
        <strain evidence="5 6">G-4-1-14</strain>
    </source>
</reference>
<keyword evidence="3" id="KW-0804">Transcription</keyword>
<dbReference type="PROSITE" id="PS01124">
    <property type="entry name" value="HTH_ARAC_FAMILY_2"/>
    <property type="match status" value="1"/>
</dbReference>
<evidence type="ECO:0000256" key="3">
    <source>
        <dbReference type="ARBA" id="ARBA00023163"/>
    </source>
</evidence>
<dbReference type="RefSeq" id="WP_169148072.1">
    <property type="nucleotide sequence ID" value="NZ_JABBGA010000029.1"/>
</dbReference>
<sequence length="338" mass="37845">MTHAAQPDDADAHFSYALARSDDAHDHACSLQHWKQRYEQLSQGRFTGEVEEVWFGNVQIFRESTNQIVHEAGVAWEGSRTFGIPLEAEGEGWYCGEIFDRNSMLTLKGGEELDFRTPRKLDILAVTADMQVFSDYAKRVEGRDIEAEIGRQRVICSVPEKAEELRSFLLTALNTVKAAPHLLEHAAMRKALEQAIFGSLLAAIGNGNGQEVARPASTSETRRQIVNRARDYMRQHVDGPITMADLCAELNVSRRTLQYSFQDVLDLNPVGFLRAMRLNGVRRALRQAEEHVSVADVAASWGFWHLSHFAADYKAMFGELPSETLRAGSVRRLSVPSG</sequence>